<proteinExistence type="inferred from homology"/>
<dbReference type="EMBL" id="CP036272">
    <property type="protein sequence ID" value="QDT59838.1"/>
    <property type="molecule type" value="Genomic_DNA"/>
</dbReference>
<keyword evidence="5" id="KW-0732">Signal</keyword>
<keyword evidence="4" id="KW-0106">Calcium</keyword>
<dbReference type="InterPro" id="IPR017850">
    <property type="entry name" value="Alkaline_phosphatase_core_sf"/>
</dbReference>
<evidence type="ECO:0000256" key="3">
    <source>
        <dbReference type="ARBA" id="ARBA00022801"/>
    </source>
</evidence>
<keyword evidence="8" id="KW-1185">Reference proteome</keyword>
<dbReference type="PANTHER" id="PTHR42693">
    <property type="entry name" value="ARYLSULFATASE FAMILY MEMBER"/>
    <property type="match status" value="1"/>
</dbReference>
<evidence type="ECO:0000259" key="6">
    <source>
        <dbReference type="Pfam" id="PF00884"/>
    </source>
</evidence>
<feature type="signal peptide" evidence="5">
    <location>
        <begin position="1"/>
        <end position="17"/>
    </location>
</feature>
<feature type="domain" description="Sulfatase N-terminal" evidence="6">
    <location>
        <begin position="22"/>
        <end position="328"/>
    </location>
</feature>
<evidence type="ECO:0000256" key="4">
    <source>
        <dbReference type="ARBA" id="ARBA00022837"/>
    </source>
</evidence>
<dbReference type="InterPro" id="IPR024607">
    <property type="entry name" value="Sulfatase_CS"/>
</dbReference>
<feature type="chain" id="PRO_5021700762" evidence="5">
    <location>
        <begin position="18"/>
        <end position="680"/>
    </location>
</feature>
<dbReference type="InterPro" id="IPR050738">
    <property type="entry name" value="Sulfatase"/>
</dbReference>
<dbReference type="EC" id="3.1.6.1" evidence="7"/>
<dbReference type="PROSITE" id="PS00523">
    <property type="entry name" value="SULFATASE_1"/>
    <property type="match status" value="1"/>
</dbReference>
<evidence type="ECO:0000256" key="1">
    <source>
        <dbReference type="ARBA" id="ARBA00008779"/>
    </source>
</evidence>
<dbReference type="AlphaFoldDB" id="A0A517SUQ0"/>
<evidence type="ECO:0000256" key="2">
    <source>
        <dbReference type="ARBA" id="ARBA00022723"/>
    </source>
</evidence>
<protein>
    <submittedName>
        <fullName evidence="7">Arylsulfatase</fullName>
        <ecNumber evidence="7">3.1.6.1</ecNumber>
    </submittedName>
</protein>
<dbReference type="GO" id="GO:0046872">
    <property type="term" value="F:metal ion binding"/>
    <property type="evidence" value="ECO:0007669"/>
    <property type="project" value="UniProtKB-KW"/>
</dbReference>
<keyword evidence="2" id="KW-0479">Metal-binding</keyword>
<dbReference type="Pfam" id="PF00884">
    <property type="entry name" value="Sulfatase"/>
    <property type="match status" value="1"/>
</dbReference>
<dbReference type="Proteomes" id="UP000315003">
    <property type="component" value="Chromosome"/>
</dbReference>
<dbReference type="PANTHER" id="PTHR42693:SF53">
    <property type="entry name" value="ENDO-4-O-SULFATASE"/>
    <property type="match status" value="1"/>
</dbReference>
<evidence type="ECO:0000313" key="7">
    <source>
        <dbReference type="EMBL" id="QDT59838.1"/>
    </source>
</evidence>
<evidence type="ECO:0000256" key="5">
    <source>
        <dbReference type="SAM" id="SignalP"/>
    </source>
</evidence>
<dbReference type="GO" id="GO:0004065">
    <property type="term" value="F:arylsulfatase activity"/>
    <property type="evidence" value="ECO:0007669"/>
    <property type="project" value="UniProtKB-EC"/>
</dbReference>
<organism evidence="7 8">
    <name type="scientific">Stieleria bergensis</name>
    <dbReference type="NCBI Taxonomy" id="2528025"/>
    <lineage>
        <taxon>Bacteria</taxon>
        <taxon>Pseudomonadati</taxon>
        <taxon>Planctomycetota</taxon>
        <taxon>Planctomycetia</taxon>
        <taxon>Pirellulales</taxon>
        <taxon>Pirellulaceae</taxon>
        <taxon>Stieleria</taxon>
    </lineage>
</organism>
<reference evidence="7 8" key="1">
    <citation type="submission" date="2019-02" db="EMBL/GenBank/DDBJ databases">
        <title>Deep-cultivation of Planctomycetes and their phenomic and genomic characterization uncovers novel biology.</title>
        <authorList>
            <person name="Wiegand S."/>
            <person name="Jogler M."/>
            <person name="Boedeker C."/>
            <person name="Pinto D."/>
            <person name="Vollmers J."/>
            <person name="Rivas-Marin E."/>
            <person name="Kohn T."/>
            <person name="Peeters S.H."/>
            <person name="Heuer A."/>
            <person name="Rast P."/>
            <person name="Oberbeckmann S."/>
            <person name="Bunk B."/>
            <person name="Jeske O."/>
            <person name="Meyerdierks A."/>
            <person name="Storesund J.E."/>
            <person name="Kallscheuer N."/>
            <person name="Luecker S."/>
            <person name="Lage O.M."/>
            <person name="Pohl T."/>
            <person name="Merkel B.J."/>
            <person name="Hornburger P."/>
            <person name="Mueller R.-W."/>
            <person name="Bruemmer F."/>
            <person name="Labrenz M."/>
            <person name="Spormann A.M."/>
            <person name="Op den Camp H."/>
            <person name="Overmann J."/>
            <person name="Amann R."/>
            <person name="Jetten M.S.M."/>
            <person name="Mascher T."/>
            <person name="Medema M.H."/>
            <person name="Devos D.P."/>
            <person name="Kaster A.-K."/>
            <person name="Ovreas L."/>
            <person name="Rohde M."/>
            <person name="Galperin M.Y."/>
            <person name="Jogler C."/>
        </authorList>
    </citation>
    <scope>NUCLEOTIDE SEQUENCE [LARGE SCALE GENOMIC DNA]</scope>
    <source>
        <strain evidence="7 8">SV_7m_r</strain>
    </source>
</reference>
<dbReference type="SUPFAM" id="SSF53649">
    <property type="entry name" value="Alkaline phosphatase-like"/>
    <property type="match status" value="1"/>
</dbReference>
<evidence type="ECO:0000313" key="8">
    <source>
        <dbReference type="Proteomes" id="UP000315003"/>
    </source>
</evidence>
<accession>A0A517SUQ0</accession>
<keyword evidence="3 7" id="KW-0378">Hydrolase</keyword>
<dbReference type="Gene3D" id="3.40.720.10">
    <property type="entry name" value="Alkaline Phosphatase, subunit A"/>
    <property type="match status" value="1"/>
</dbReference>
<sequence length="680" mass="75397" precursor="true">MRAGLVLSLLFFNTALAPASQPNVVILLADDLGYQDLGCYGGPVKTPVLDTLARNGVQFSNFYSGAAVCSPSRAVLLTGRTNLRSGIYSWINDHDQKAHLPRSEITIAEMLQSAGYATAHFGKWHLGMPTNAHPDKPTPDQQGFHYWFATANNAQPSHHHPVNFIRNGNATGKLEGYACDIVVNDAIGWLDNRPAKAKPFLLNIWFHEPHAPLAAPKSLTAQYGDTGDPAAVYSATIANTDQAIGRLLAKLQEVDSRENTLVIYASDNGSYRSDRVGNLRGTKGTNYEGGIRVPGIFSWPGHWQNGQVIDQPAGLVDLLPTIAQAANVKLPDRHLDGTDLSNLLRGHQGQFKRHQPLFWMLPLSGPAIAIRDQQYSLVAYRQGALPKDEQSITAIKQQIKELLISKSIFESETRGSTFDKQLFEGFNDREAEQLRGRFIRLNQFHESWIPGLKQSSFDRFELYDLSDDPGQQQDLSVRLPVVHYKLKKRLQALAYDALDEAVDWSDSSGAPKPLRVHRLKSSYRSGFDAFLYVNRIPTELEQGETHEELCDRILGRLANQEGRVLIKLPPLMDGQAYAGFKIALDGRTRAGAGRCFHCHQLPNLDHPEAEPLVPTLRGPAITKAQLASILNDATHQDIQLNEDGLSKIVSLLQTFDDLPDQPFRQQILDAKVLNITGDLQ</sequence>
<name>A0A517SUQ0_9BACT</name>
<dbReference type="InterPro" id="IPR000917">
    <property type="entry name" value="Sulfatase_N"/>
</dbReference>
<gene>
    <name evidence="7" type="primary">atsA_33</name>
    <name evidence="7" type="ORF">SV7mr_23500</name>
</gene>
<comment type="similarity">
    <text evidence="1">Belongs to the sulfatase family.</text>
</comment>